<feature type="domain" description="Glutamine amidotransferase" evidence="11">
    <location>
        <begin position="62"/>
        <end position="238"/>
    </location>
</feature>
<dbReference type="PRINTS" id="PR00095">
    <property type="entry name" value="ANTSNTHASEI"/>
</dbReference>
<evidence type="ECO:0000259" key="13">
    <source>
        <dbReference type="Pfam" id="PF04715"/>
    </source>
</evidence>
<dbReference type="EMBL" id="LAVV01000421">
    <property type="protein sequence ID" value="KNZ64369.1"/>
    <property type="molecule type" value="Genomic_DNA"/>
</dbReference>
<dbReference type="Gene3D" id="3.60.120.10">
    <property type="entry name" value="Anthranilate synthase"/>
    <property type="match status" value="1"/>
</dbReference>
<dbReference type="InterPro" id="IPR006805">
    <property type="entry name" value="Anth_synth_I_N"/>
</dbReference>
<feature type="region of interest" description="Disordered" evidence="10">
    <location>
        <begin position="537"/>
        <end position="565"/>
    </location>
</feature>
<feature type="domain" description="Anthranilate synthase component I N-terminal" evidence="13">
    <location>
        <begin position="320"/>
        <end position="484"/>
    </location>
</feature>
<dbReference type="InterPro" id="IPR005801">
    <property type="entry name" value="ADC_synthase"/>
</dbReference>
<keyword evidence="15" id="KW-1185">Reference proteome</keyword>
<comment type="similarity">
    <text evidence="3">In the C-terminal section; belongs to the anthranilate synthase component I family.</text>
</comment>
<dbReference type="Pfam" id="PF00425">
    <property type="entry name" value="Chorismate_bind"/>
    <property type="match status" value="1"/>
</dbReference>
<dbReference type="GO" id="GO:0000162">
    <property type="term" value="P:L-tryptophan biosynthetic process"/>
    <property type="evidence" value="ECO:0007669"/>
    <property type="project" value="TreeGrafter"/>
</dbReference>
<dbReference type="InterPro" id="IPR029062">
    <property type="entry name" value="Class_I_gatase-like"/>
</dbReference>
<dbReference type="PANTHER" id="PTHR11236">
    <property type="entry name" value="AMINOBENZOATE/ANTHRANILATE SYNTHASE"/>
    <property type="match status" value="1"/>
</dbReference>
<dbReference type="Pfam" id="PF00117">
    <property type="entry name" value="GATase"/>
    <property type="match status" value="1"/>
</dbReference>
<dbReference type="GO" id="GO:0046654">
    <property type="term" value="P:tetrahydrofolate biosynthetic process"/>
    <property type="evidence" value="ECO:0007669"/>
    <property type="project" value="UniProtKB-UniPathway"/>
</dbReference>
<evidence type="ECO:0000259" key="11">
    <source>
        <dbReference type="Pfam" id="PF00117"/>
    </source>
</evidence>
<feature type="region of interest" description="Disordered" evidence="10">
    <location>
        <begin position="402"/>
        <end position="430"/>
    </location>
</feature>
<dbReference type="InterPro" id="IPR006221">
    <property type="entry name" value="TrpG/PapA_dom"/>
</dbReference>
<comment type="catalytic activity">
    <reaction evidence="1">
        <text>chorismate + L-glutamine = 4-amino-4-deoxychorismate + L-glutamate</text>
        <dbReference type="Rhea" id="RHEA:11672"/>
        <dbReference type="ChEBI" id="CHEBI:29748"/>
        <dbReference type="ChEBI" id="CHEBI:29985"/>
        <dbReference type="ChEBI" id="CHEBI:58359"/>
        <dbReference type="ChEBI" id="CHEBI:58406"/>
        <dbReference type="EC" id="2.6.1.85"/>
    </reaction>
</comment>
<gene>
    <name evidence="14" type="ORF">VP01_1037g5</name>
</gene>
<dbReference type="PANTHER" id="PTHR11236:SF18">
    <property type="entry name" value="AMINODEOXYCHORISMATE SYNTHASE"/>
    <property type="match status" value="1"/>
</dbReference>
<dbReference type="Gene3D" id="3.40.50.880">
    <property type="match status" value="1"/>
</dbReference>
<proteinExistence type="inferred from homology"/>
<comment type="pathway">
    <text evidence="2">Cofactor biosynthesis; tetrahydrofolate biosynthesis; 4-aminobenzoate from chorismate: step 1/2.</text>
</comment>
<feature type="compositionally biased region" description="Low complexity" evidence="10">
    <location>
        <begin position="548"/>
        <end position="563"/>
    </location>
</feature>
<dbReference type="SUPFAM" id="SSF56322">
    <property type="entry name" value="ADC synthase"/>
    <property type="match status" value="1"/>
</dbReference>
<dbReference type="InterPro" id="IPR019999">
    <property type="entry name" value="Anth_synth_I-like"/>
</dbReference>
<evidence type="ECO:0000256" key="6">
    <source>
        <dbReference type="ARBA" id="ARBA00022909"/>
    </source>
</evidence>
<dbReference type="EC" id="2.6.1.85" evidence="4"/>
<dbReference type="InterPro" id="IPR017926">
    <property type="entry name" value="GATASE"/>
</dbReference>
<dbReference type="GO" id="GO:0005737">
    <property type="term" value="C:cytoplasm"/>
    <property type="evidence" value="ECO:0007669"/>
    <property type="project" value="TreeGrafter"/>
</dbReference>
<evidence type="ECO:0000256" key="3">
    <source>
        <dbReference type="ARBA" id="ARBA00005970"/>
    </source>
</evidence>
<evidence type="ECO:0000256" key="4">
    <source>
        <dbReference type="ARBA" id="ARBA00013139"/>
    </source>
</evidence>
<organism evidence="14 15">
    <name type="scientific">Puccinia sorghi</name>
    <dbReference type="NCBI Taxonomy" id="27349"/>
    <lineage>
        <taxon>Eukaryota</taxon>
        <taxon>Fungi</taxon>
        <taxon>Dikarya</taxon>
        <taxon>Basidiomycota</taxon>
        <taxon>Pucciniomycotina</taxon>
        <taxon>Pucciniomycetes</taxon>
        <taxon>Pucciniales</taxon>
        <taxon>Pucciniaceae</taxon>
        <taxon>Puccinia</taxon>
    </lineage>
</organism>
<evidence type="ECO:0000313" key="14">
    <source>
        <dbReference type="EMBL" id="KNZ64369.1"/>
    </source>
</evidence>
<sequence length="844" mass="91891">MSVDAAAAADSLPDLPRLLILDADDSYTRNILDLILGACPPASHAQLQSRVLILRANRLDWSTLSTQIIPHFAAIILGPGPGRPSSAANPRATLEHPASIFTRIFSPLPLVGRHHVPTFGLCLGHQALGFAYGAAVHPAPKVLHGQLSNLQLQLDPAGRPLGVLDRLKQGTSVVRYNSLTVDPSSISEQVQITAWAQDGPSSRTVMGLAHKTLPFHSVQFHPESVCSTDGTQILRSFLQVVSDSSYVNSEDGIGRATAYSDLPEHIMELSELRRRAKRDSDSTKPREKASFQLRSIVFKDSHLSPEQVFQNSIKASSPLGHVWLDSADSLSAPQPAHRDSRSHMGAVDFLVSYFAACKTLSIRAAASVQHASDQHLDDSTTFWDWLRNVQDELQACTETLPPSEVDASVEPNESHHPNGSSTESSPAHPGGAPVGFMGYIGYELLVESLAHYNLPCRSLPDVPDAELGFCNTALSYHHASSTWTATALVLSSPRTEKDLSKYDLHHRLPLAVGLSEIQYQEWTRKVHEIFDRPKKQDISPDQVAVPEQQQSSQSQQSTKTSTSRKLESIVSQSAYLEAITKAQCQITSGESYELCLTTQFRGQVEASEDGHFRRYVGLRRANPAPYGAYVRFEAYDTTILSSSPERFLLVDGRGEVEMKPIKGTARRVLGDLAADLAAGRALQEDVKERAENLMITDLVRHDLHGFCVPGTVRVARLFGVETVATVHSLVSTVKGTLRPALNPVDAIAAAFPPGSMTGAPKLSSIEILDNLESNHPRGPYSGILGFIALDGRADMSVVIRTAVIRNNQISVGAGGAITHLSRKENEWNEVKLKMDAVQRSLSLS</sequence>
<evidence type="ECO:0000313" key="15">
    <source>
        <dbReference type="Proteomes" id="UP000037035"/>
    </source>
</evidence>
<evidence type="ECO:0000256" key="9">
    <source>
        <dbReference type="ARBA" id="ARBA00031904"/>
    </source>
</evidence>
<evidence type="ECO:0000256" key="2">
    <source>
        <dbReference type="ARBA" id="ARBA00005009"/>
    </source>
</evidence>
<evidence type="ECO:0000256" key="10">
    <source>
        <dbReference type="SAM" id="MobiDB-lite"/>
    </source>
</evidence>
<dbReference type="Proteomes" id="UP000037035">
    <property type="component" value="Unassembled WGS sequence"/>
</dbReference>
<protein>
    <recommendedName>
        <fullName evidence="4">aminodeoxychorismate synthase</fullName>
        <ecNumber evidence="4">2.6.1.85</ecNumber>
    </recommendedName>
    <alternativeName>
        <fullName evidence="8">Para-aminobenzoate synthase</fullName>
    </alternativeName>
    <alternativeName>
        <fullName evidence="9">p-aminobenzoic acid synthase</fullName>
    </alternativeName>
</protein>
<dbReference type="STRING" id="27349.A0A0L6VUP8"/>
<dbReference type="GO" id="GO:0008153">
    <property type="term" value="P:4-aminobenzoate biosynthetic process"/>
    <property type="evidence" value="ECO:0007669"/>
    <property type="project" value="TreeGrafter"/>
</dbReference>
<dbReference type="VEuPathDB" id="FungiDB:VP01_1037g5"/>
<keyword evidence="6" id="KW-0289">Folate biosynthesis</keyword>
<name>A0A0L6VUP8_9BASI</name>
<accession>A0A0L6VUP8</accession>
<feature type="domain" description="Chorismate-utilising enzyme C-terminal" evidence="12">
    <location>
        <begin position="572"/>
        <end position="833"/>
    </location>
</feature>
<dbReference type="Pfam" id="PF04715">
    <property type="entry name" value="Anth_synt_I_N"/>
    <property type="match status" value="1"/>
</dbReference>
<dbReference type="SUPFAM" id="SSF52317">
    <property type="entry name" value="Class I glutamine amidotransferase-like"/>
    <property type="match status" value="1"/>
</dbReference>
<keyword evidence="5" id="KW-0808">Transferase</keyword>
<evidence type="ECO:0000259" key="12">
    <source>
        <dbReference type="Pfam" id="PF00425"/>
    </source>
</evidence>
<dbReference type="OrthoDB" id="2502349at2759"/>
<dbReference type="CDD" id="cd01743">
    <property type="entry name" value="GATase1_Anthranilate_Synthase"/>
    <property type="match status" value="1"/>
</dbReference>
<dbReference type="AlphaFoldDB" id="A0A0L6VUP8"/>
<evidence type="ECO:0000256" key="7">
    <source>
        <dbReference type="ARBA" id="ARBA00022962"/>
    </source>
</evidence>
<reference evidence="14 15" key="1">
    <citation type="submission" date="2015-08" db="EMBL/GenBank/DDBJ databases">
        <title>Next Generation Sequencing and Analysis of the Genome of Puccinia sorghi L Schw, the Causal Agent of Maize Common Rust.</title>
        <authorList>
            <person name="Rochi L."/>
            <person name="Burguener G."/>
            <person name="Darino M."/>
            <person name="Turjanski A."/>
            <person name="Kreff E."/>
            <person name="Dieguez M.J."/>
            <person name="Sacco F."/>
        </authorList>
    </citation>
    <scope>NUCLEOTIDE SEQUENCE [LARGE SCALE GENOMIC DNA]</scope>
    <source>
        <strain evidence="14 15">RO10H11247</strain>
    </source>
</reference>
<dbReference type="PROSITE" id="PS51273">
    <property type="entry name" value="GATASE_TYPE_1"/>
    <property type="match status" value="1"/>
</dbReference>
<dbReference type="GO" id="GO:0046656">
    <property type="term" value="P:folic acid biosynthetic process"/>
    <property type="evidence" value="ECO:0007669"/>
    <property type="project" value="UniProtKB-KW"/>
</dbReference>
<dbReference type="InterPro" id="IPR015890">
    <property type="entry name" value="Chorismate_C"/>
</dbReference>
<comment type="caution">
    <text evidence="14">The sequence shown here is derived from an EMBL/GenBank/DDBJ whole genome shotgun (WGS) entry which is preliminary data.</text>
</comment>
<dbReference type="UniPathway" id="UPA00077">
    <property type="reaction ID" value="UER00149"/>
</dbReference>
<evidence type="ECO:0000256" key="8">
    <source>
        <dbReference type="ARBA" id="ARBA00031329"/>
    </source>
</evidence>
<evidence type="ECO:0000256" key="5">
    <source>
        <dbReference type="ARBA" id="ARBA00022679"/>
    </source>
</evidence>
<keyword evidence="7" id="KW-0315">Glutamine amidotransferase</keyword>
<evidence type="ECO:0000256" key="1">
    <source>
        <dbReference type="ARBA" id="ARBA00001000"/>
    </source>
</evidence>
<dbReference type="GO" id="GO:0046820">
    <property type="term" value="F:4-amino-4-deoxychorismate synthase activity"/>
    <property type="evidence" value="ECO:0007669"/>
    <property type="project" value="UniProtKB-EC"/>
</dbReference>